<sequence length="89" mass="9288">MSRTGGSIIRSSRGVSAGGAGGARCAPALELRAVSTGGARSSSALLSHWQFAHPPPPPPPPPRGEQQSPVSFTDTRALQTKQKLRLEKM</sequence>
<proteinExistence type="predicted"/>
<dbReference type="EMBL" id="JAHIBW010000022">
    <property type="protein sequence ID" value="KAG7299730.1"/>
    <property type="molecule type" value="Genomic_DNA"/>
</dbReference>
<feature type="compositionally biased region" description="Pro residues" evidence="1">
    <location>
        <begin position="53"/>
        <end position="63"/>
    </location>
</feature>
<reference evidence="2 3" key="1">
    <citation type="submission" date="2021-06" db="EMBL/GenBank/DDBJ databases">
        <title>A haploid diamondback moth (Plutella xylostella L.) genome assembly resolves 31 chromosomes and identifies a diamide resistance mutation.</title>
        <authorList>
            <person name="Ward C.M."/>
            <person name="Perry K.D."/>
            <person name="Baker G."/>
            <person name="Powis K."/>
            <person name="Heckel D.G."/>
            <person name="Baxter S.W."/>
        </authorList>
    </citation>
    <scope>NUCLEOTIDE SEQUENCE [LARGE SCALE GENOMIC DNA]</scope>
    <source>
        <strain evidence="2 3">LV</strain>
        <tissue evidence="2">Single pupa</tissue>
    </source>
</reference>
<organism evidence="2 3">
    <name type="scientific">Plutella xylostella</name>
    <name type="common">Diamondback moth</name>
    <name type="synonym">Plutella maculipennis</name>
    <dbReference type="NCBI Taxonomy" id="51655"/>
    <lineage>
        <taxon>Eukaryota</taxon>
        <taxon>Metazoa</taxon>
        <taxon>Ecdysozoa</taxon>
        <taxon>Arthropoda</taxon>
        <taxon>Hexapoda</taxon>
        <taxon>Insecta</taxon>
        <taxon>Pterygota</taxon>
        <taxon>Neoptera</taxon>
        <taxon>Endopterygota</taxon>
        <taxon>Lepidoptera</taxon>
        <taxon>Glossata</taxon>
        <taxon>Ditrysia</taxon>
        <taxon>Yponomeutoidea</taxon>
        <taxon>Plutellidae</taxon>
        <taxon>Plutella</taxon>
    </lineage>
</organism>
<accession>A0ABQ7Q4Q8</accession>
<keyword evidence="3" id="KW-1185">Reference proteome</keyword>
<protein>
    <submittedName>
        <fullName evidence="2">Uncharacterized protein</fullName>
    </submittedName>
</protein>
<name>A0ABQ7Q4Q8_PLUXY</name>
<evidence type="ECO:0000256" key="1">
    <source>
        <dbReference type="SAM" id="MobiDB-lite"/>
    </source>
</evidence>
<feature type="region of interest" description="Disordered" evidence="1">
    <location>
        <begin position="1"/>
        <end position="23"/>
    </location>
</feature>
<dbReference type="Proteomes" id="UP000823941">
    <property type="component" value="Chromosome 22"/>
</dbReference>
<evidence type="ECO:0000313" key="3">
    <source>
        <dbReference type="Proteomes" id="UP000823941"/>
    </source>
</evidence>
<comment type="caution">
    <text evidence="2">The sequence shown here is derived from an EMBL/GenBank/DDBJ whole genome shotgun (WGS) entry which is preliminary data.</text>
</comment>
<feature type="compositionally biased region" description="Low complexity" evidence="1">
    <location>
        <begin position="1"/>
        <end position="15"/>
    </location>
</feature>
<feature type="region of interest" description="Disordered" evidence="1">
    <location>
        <begin position="45"/>
        <end position="72"/>
    </location>
</feature>
<evidence type="ECO:0000313" key="2">
    <source>
        <dbReference type="EMBL" id="KAG7299730.1"/>
    </source>
</evidence>
<gene>
    <name evidence="2" type="ORF">JYU34_016730</name>
</gene>